<keyword evidence="1" id="KW-1133">Transmembrane helix</keyword>
<sequence length="333" mass="36439">MAINIAALAVYWSKIPIFFSNERRLWTFLLIVLIIVLLLKLSSSRYDPLILFGDADRHPQREWSYFFEILLTAISGIRLSYLCAPGRAAPDHASPASATTNVMALRADPALTFETNFKGHCNAAFDRGAQAQVLVREAQTPLDLAEASAAKLSKKIETAYSEMSEIFGTRKPGGADAAEARTVRLASIDARISALNTDHNAQQELIKTMRGATDVGSLKRARSQLAEARLKEPAIRTEGRERNALLASGLMRFGIIFVLLFLATALLNLYRYALRLSAFYRSRACTLVLADGDLNQLKRATAALAPDNVPLGKEVKAPIDEATKIISSMKSAG</sequence>
<feature type="transmembrane region" description="Helical" evidence="1">
    <location>
        <begin position="250"/>
        <end position="270"/>
    </location>
</feature>
<dbReference type="EMBL" id="CP049056">
    <property type="protein sequence ID" value="QIE54095.1"/>
    <property type="molecule type" value="Genomic_DNA"/>
</dbReference>
<feature type="transmembrane region" description="Helical" evidence="1">
    <location>
        <begin position="25"/>
        <end position="43"/>
    </location>
</feature>
<name>A0A7L5BSK9_9RHOB</name>
<evidence type="ECO:0000313" key="2">
    <source>
        <dbReference type="EMBL" id="QIE54095.1"/>
    </source>
</evidence>
<dbReference type="RefSeq" id="WP_165093792.1">
    <property type="nucleotide sequence ID" value="NZ_CP049056.1"/>
</dbReference>
<evidence type="ECO:0000256" key="1">
    <source>
        <dbReference type="SAM" id="Phobius"/>
    </source>
</evidence>
<keyword evidence="1" id="KW-0472">Membrane</keyword>
<dbReference type="Proteomes" id="UP000503336">
    <property type="component" value="Chromosome"/>
</dbReference>
<dbReference type="KEGG" id="hdh:G5B40_00730"/>
<accession>A0A7L5BSK9</accession>
<evidence type="ECO:0000313" key="3">
    <source>
        <dbReference type="Proteomes" id="UP000503336"/>
    </source>
</evidence>
<protein>
    <submittedName>
        <fullName evidence="2">Uncharacterized protein</fullName>
    </submittedName>
</protein>
<dbReference type="AlphaFoldDB" id="A0A7L5BSK9"/>
<keyword evidence="3" id="KW-1185">Reference proteome</keyword>
<gene>
    <name evidence="2" type="ORF">G5B40_00730</name>
</gene>
<reference evidence="2 3" key="1">
    <citation type="submission" date="2020-02" db="EMBL/GenBank/DDBJ databases">
        <title>complete genome sequence of Rhodobacteraceae bacterium.</title>
        <authorList>
            <person name="Park J."/>
            <person name="Kim Y.-S."/>
            <person name="Kim K.-H."/>
        </authorList>
    </citation>
    <scope>NUCLEOTIDE SEQUENCE [LARGE SCALE GENOMIC DNA]</scope>
    <source>
        <strain evidence="2 3">RR4-56</strain>
    </source>
</reference>
<proteinExistence type="predicted"/>
<organism evidence="2 3">
    <name type="scientific">Pikeienuella piscinae</name>
    <dbReference type="NCBI Taxonomy" id="2748098"/>
    <lineage>
        <taxon>Bacteria</taxon>
        <taxon>Pseudomonadati</taxon>
        <taxon>Pseudomonadota</taxon>
        <taxon>Alphaproteobacteria</taxon>
        <taxon>Rhodobacterales</taxon>
        <taxon>Paracoccaceae</taxon>
        <taxon>Pikeienuella</taxon>
    </lineage>
</organism>
<keyword evidence="1" id="KW-0812">Transmembrane</keyword>